<gene>
    <name evidence="2" type="ORF">ER308_10560</name>
</gene>
<dbReference type="KEGG" id="erz:ER308_10560"/>
<evidence type="ECO:0000313" key="2">
    <source>
        <dbReference type="EMBL" id="QBI19956.1"/>
    </source>
</evidence>
<keyword evidence="1" id="KW-0812">Transmembrane</keyword>
<accession>A0A411YFJ3</accession>
<dbReference type="Proteomes" id="UP000291469">
    <property type="component" value="Chromosome"/>
</dbReference>
<feature type="transmembrane region" description="Helical" evidence="1">
    <location>
        <begin position="94"/>
        <end position="112"/>
    </location>
</feature>
<feature type="transmembrane region" description="Helical" evidence="1">
    <location>
        <begin position="167"/>
        <end position="189"/>
    </location>
</feature>
<name>A0A411YFJ3_9ACTN</name>
<sequence length="221" mass="23037">MIPNVRLESEATGRGAIDAYVEALERALQGPRRARQDLLTEARDALHDAADAHEAAGCSRATAERRAVEEFGEVAVVAPGFQAELGVAEGQRTALWIVVLLALQPLLWDHLWTIVDGATGRPSGTYALVGDLVGGLGTVTVALALVAVVACGPGLRLVDPRRVARGIGHFTLATCALFTAAGLVMVVLGPDVGRAAAALVPFLLVPLACLARLGRRCLTVP</sequence>
<protein>
    <submittedName>
        <fullName evidence="2">Uncharacterized protein</fullName>
    </submittedName>
</protein>
<keyword evidence="3" id="KW-1185">Reference proteome</keyword>
<evidence type="ECO:0000256" key="1">
    <source>
        <dbReference type="SAM" id="Phobius"/>
    </source>
</evidence>
<dbReference type="NCBIfam" id="NF038403">
    <property type="entry name" value="perm_prefix_1"/>
    <property type="match status" value="1"/>
</dbReference>
<reference evidence="2 3" key="1">
    <citation type="submission" date="2019-01" db="EMBL/GenBank/DDBJ databases">
        <title>Egibacter rhizosphaerae EGI 80759T.</title>
        <authorList>
            <person name="Chen D.-D."/>
            <person name="Tian Y."/>
            <person name="Jiao J.-Y."/>
            <person name="Zhang X.-T."/>
            <person name="Zhang Y.-G."/>
            <person name="Zhang Y."/>
            <person name="Xiao M."/>
            <person name="Shu W.-S."/>
            <person name="Li W.-J."/>
        </authorList>
    </citation>
    <scope>NUCLEOTIDE SEQUENCE [LARGE SCALE GENOMIC DNA]</scope>
    <source>
        <strain evidence="2 3">EGI 80759</strain>
    </source>
</reference>
<keyword evidence="1" id="KW-0472">Membrane</keyword>
<dbReference type="RefSeq" id="WP_131154953.1">
    <property type="nucleotide sequence ID" value="NZ_CP036402.1"/>
</dbReference>
<dbReference type="OrthoDB" id="5187995at2"/>
<dbReference type="InterPro" id="IPR047928">
    <property type="entry name" value="Perm_prefix_1"/>
</dbReference>
<proteinExistence type="predicted"/>
<evidence type="ECO:0000313" key="3">
    <source>
        <dbReference type="Proteomes" id="UP000291469"/>
    </source>
</evidence>
<feature type="transmembrane region" description="Helical" evidence="1">
    <location>
        <begin position="132"/>
        <end position="155"/>
    </location>
</feature>
<dbReference type="AlphaFoldDB" id="A0A411YFJ3"/>
<dbReference type="Pfam" id="PF22564">
    <property type="entry name" value="HAAS"/>
    <property type="match status" value="1"/>
</dbReference>
<organism evidence="2 3">
    <name type="scientific">Egibacter rhizosphaerae</name>
    <dbReference type="NCBI Taxonomy" id="1670831"/>
    <lineage>
        <taxon>Bacteria</taxon>
        <taxon>Bacillati</taxon>
        <taxon>Actinomycetota</taxon>
        <taxon>Nitriliruptoria</taxon>
        <taxon>Egibacterales</taxon>
        <taxon>Egibacteraceae</taxon>
        <taxon>Egibacter</taxon>
    </lineage>
</organism>
<keyword evidence="1" id="KW-1133">Transmembrane helix</keyword>
<dbReference type="EMBL" id="CP036402">
    <property type="protein sequence ID" value="QBI19956.1"/>
    <property type="molecule type" value="Genomic_DNA"/>
</dbReference>
<feature type="transmembrane region" description="Helical" evidence="1">
    <location>
        <begin position="195"/>
        <end position="213"/>
    </location>
</feature>